<dbReference type="PANTHER" id="PTHR12788:SF10">
    <property type="entry name" value="PROTEIN-TYROSINE SULFOTRANSFERASE"/>
    <property type="match status" value="1"/>
</dbReference>
<dbReference type="GO" id="GO:0008476">
    <property type="term" value="F:protein-tyrosine sulfotransferase activity"/>
    <property type="evidence" value="ECO:0007669"/>
    <property type="project" value="InterPro"/>
</dbReference>
<dbReference type="Pfam" id="PF13469">
    <property type="entry name" value="Sulfotransfer_3"/>
    <property type="match status" value="1"/>
</dbReference>
<gene>
    <name evidence="2" type="ORF">B1991_13950</name>
</gene>
<dbReference type="Gene3D" id="3.40.50.300">
    <property type="entry name" value="P-loop containing nucleotide triphosphate hydrolases"/>
    <property type="match status" value="1"/>
</dbReference>
<dbReference type="SUPFAM" id="SSF52540">
    <property type="entry name" value="P-loop containing nucleoside triphosphate hydrolases"/>
    <property type="match status" value="1"/>
</dbReference>
<dbReference type="Gene3D" id="1.25.40.10">
    <property type="entry name" value="Tetratricopeptide repeat domain"/>
    <property type="match status" value="1"/>
</dbReference>
<reference evidence="2 3" key="1">
    <citation type="submission" date="2017-02" db="EMBL/GenBank/DDBJ databases">
        <title>Whole genome sequencing of Rhodanobacter lindaniclasticus DSM 17932.</title>
        <authorList>
            <person name="Kumar S."/>
            <person name="Patil P."/>
            <person name="Patil P.B."/>
        </authorList>
    </citation>
    <scope>NUCLEOTIDE SEQUENCE [LARGE SCALE GENOMIC DNA]</scope>
    <source>
        <strain evidence="2 3">DSM 17932</strain>
    </source>
</reference>
<dbReference type="EMBL" id="MWIO01000042">
    <property type="protein sequence ID" value="THD06234.1"/>
    <property type="molecule type" value="Genomic_DNA"/>
</dbReference>
<comment type="caution">
    <text evidence="2">The sequence shown here is derived from an EMBL/GenBank/DDBJ whole genome shotgun (WGS) entry which is preliminary data.</text>
</comment>
<accession>A0A4S3KE82</accession>
<dbReference type="InterPro" id="IPR011990">
    <property type="entry name" value="TPR-like_helical_dom_sf"/>
</dbReference>
<dbReference type="PANTHER" id="PTHR12788">
    <property type="entry name" value="PROTEIN-TYROSINE SULFOTRANSFERASE 2"/>
    <property type="match status" value="1"/>
</dbReference>
<evidence type="ECO:0000313" key="3">
    <source>
        <dbReference type="Proteomes" id="UP000306317"/>
    </source>
</evidence>
<keyword evidence="1 2" id="KW-0808">Transferase</keyword>
<name>A0A4S3KE82_9GAMM</name>
<sequence length="533" mass="59195">MAAANPTAEETRLRESAGQAIASQRWQAAEEALAALVRRVPDDLHAQVELAQVMLRRGRLREAAACMLQLARHLPRDAGLILKVIRCLLGAGETVAARACLDLLAQAPRPPAELLAAQAHLRFQIGEIAPARVLLEQALAAGVDTPGELQLHAMLLQFSGELERARAVLQRCLTRWPQFGDAAVAWVNLGRQTPTDNRLDALREQLHRLPRDERRPDVTFVRAQFEYARFKTLHDLGRHEEAWPALASCNALMRELNPYDPRREVATTDALTRMTPAPAATRDVAAGPTPIFIVGMPRSGTTLLDRMLSAHSQVASAGEITDFRRQLHWLTDVPAAAPYGLQEIARRAGELDHAELGARYLAQTRWRAQGRAYYIDKLPANIQLVGFIRRALPQAPILHMVRDPLDVCFSNFRTFFGNISPHSYELRAQAHYYAQYARLARHWHACLPGAMLDVHYETLVHAPEAELARVLAHCGLAPEAACLHPERHPGPVATPSSAQVREPIHTRGFGEWQPYARQLEPLREALEAGVPAP</sequence>
<dbReference type="InterPro" id="IPR026634">
    <property type="entry name" value="TPST-like"/>
</dbReference>
<keyword evidence="3" id="KW-1185">Reference proteome</keyword>
<proteinExistence type="predicted"/>
<protein>
    <submittedName>
        <fullName evidence="2">Sulfotransferase family protein</fullName>
    </submittedName>
</protein>
<dbReference type="Proteomes" id="UP000306317">
    <property type="component" value="Unassembled WGS sequence"/>
</dbReference>
<dbReference type="AlphaFoldDB" id="A0A4S3KE82"/>
<dbReference type="InterPro" id="IPR027417">
    <property type="entry name" value="P-loop_NTPase"/>
</dbReference>
<evidence type="ECO:0000313" key="2">
    <source>
        <dbReference type="EMBL" id="THD06234.1"/>
    </source>
</evidence>
<dbReference type="SUPFAM" id="SSF48452">
    <property type="entry name" value="TPR-like"/>
    <property type="match status" value="1"/>
</dbReference>
<dbReference type="RefSeq" id="WP_136259288.1">
    <property type="nucleotide sequence ID" value="NZ_MWIO01000042.1"/>
</dbReference>
<dbReference type="OrthoDB" id="9766687at2"/>
<evidence type="ECO:0000256" key="1">
    <source>
        <dbReference type="ARBA" id="ARBA00022679"/>
    </source>
</evidence>
<organism evidence="2 3">
    <name type="scientific">Rhodanobacter lindaniclasticus</name>
    <dbReference type="NCBI Taxonomy" id="75310"/>
    <lineage>
        <taxon>Bacteria</taxon>
        <taxon>Pseudomonadati</taxon>
        <taxon>Pseudomonadota</taxon>
        <taxon>Gammaproteobacteria</taxon>
        <taxon>Lysobacterales</taxon>
        <taxon>Rhodanobacteraceae</taxon>
        <taxon>Rhodanobacter</taxon>
    </lineage>
</organism>